<accession>A0A2T6BTG1</accession>
<name>A0A2T6BTG1_9BACL</name>
<sequence length="110" mass="12314">MSETYSLRRLRGTFKERSFDIPIEEAWIKLEMPGPYNLKSWSVGLKGVDASAAGLLDDCYYYGNGRLILEMETLGEKKLRGEAVIRSLAVGPRSRVEFSGSGFLKGFESL</sequence>
<organism evidence="1 2">
    <name type="scientific">Melghirimyces profundicolus</name>
    <dbReference type="NCBI Taxonomy" id="1242148"/>
    <lineage>
        <taxon>Bacteria</taxon>
        <taxon>Bacillati</taxon>
        <taxon>Bacillota</taxon>
        <taxon>Bacilli</taxon>
        <taxon>Bacillales</taxon>
        <taxon>Thermoactinomycetaceae</taxon>
        <taxon>Melghirimyces</taxon>
    </lineage>
</organism>
<evidence type="ECO:0000313" key="1">
    <source>
        <dbReference type="EMBL" id="PTX59375.1"/>
    </source>
</evidence>
<gene>
    <name evidence="1" type="ORF">C8P63_11270</name>
</gene>
<reference evidence="1 2" key="1">
    <citation type="submission" date="2018-04" db="EMBL/GenBank/DDBJ databases">
        <title>Genomic Encyclopedia of Archaeal and Bacterial Type Strains, Phase II (KMG-II): from individual species to whole genera.</title>
        <authorList>
            <person name="Goeker M."/>
        </authorList>
    </citation>
    <scope>NUCLEOTIDE SEQUENCE [LARGE SCALE GENOMIC DNA]</scope>
    <source>
        <strain evidence="1 2">DSM 45787</strain>
    </source>
</reference>
<dbReference type="AlphaFoldDB" id="A0A2T6BTG1"/>
<evidence type="ECO:0000313" key="2">
    <source>
        <dbReference type="Proteomes" id="UP000244240"/>
    </source>
</evidence>
<proteinExistence type="predicted"/>
<dbReference type="OrthoDB" id="2989423at2"/>
<comment type="caution">
    <text evidence="1">The sequence shown here is derived from an EMBL/GenBank/DDBJ whole genome shotgun (WGS) entry which is preliminary data.</text>
</comment>
<dbReference type="Proteomes" id="UP000244240">
    <property type="component" value="Unassembled WGS sequence"/>
</dbReference>
<protein>
    <submittedName>
        <fullName evidence="1">Uncharacterized protein</fullName>
    </submittedName>
</protein>
<dbReference type="EMBL" id="QBKR01000012">
    <property type="protein sequence ID" value="PTX59375.1"/>
    <property type="molecule type" value="Genomic_DNA"/>
</dbReference>
<dbReference type="RefSeq" id="WP_108023683.1">
    <property type="nucleotide sequence ID" value="NZ_QBKR01000012.1"/>
</dbReference>
<keyword evidence="2" id="KW-1185">Reference proteome</keyword>